<evidence type="ECO:0000313" key="3">
    <source>
        <dbReference type="Proteomes" id="UP000568664"/>
    </source>
</evidence>
<keyword evidence="1" id="KW-0732">Signal</keyword>
<evidence type="ECO:0000256" key="1">
    <source>
        <dbReference type="SAM" id="SignalP"/>
    </source>
</evidence>
<dbReference type="EMBL" id="JABBXH010000001">
    <property type="protein sequence ID" value="NMP30082.1"/>
    <property type="molecule type" value="Genomic_DNA"/>
</dbReference>
<reference evidence="2 3" key="1">
    <citation type="submission" date="2020-04" db="EMBL/GenBank/DDBJ databases">
        <title>Thalassotalea sp. M1531, isolated from the surface of marine red alga.</title>
        <authorList>
            <person name="Pang L."/>
            <person name="Lu D.-C."/>
        </authorList>
    </citation>
    <scope>NUCLEOTIDE SEQUENCE [LARGE SCALE GENOMIC DNA]</scope>
    <source>
        <strain evidence="2 3">M1531</strain>
    </source>
</reference>
<sequence>MKCRFSSFIALAFLAGCGSTSSNTAPKATTNIASLNFYPDCEFTIVDTIKVHSGIVNKDLSPADKKNFQFSEQYNQTVGSPKLTYGKLQQRAKRNDVDAVAIIDYFVDKGTIRLTKGKNVYGEKHTMRAELIKFYNCPANKVNDPRGKLVKFNRQGERNFRDTSNVVAEFDQLHIIENEQTDQVLTNNIVVNEQVLGFGFETTKNQLASVLGAPSAMIKTKQGNLVFLYGRKYLFMFKGDELIGFEHARKILPTHLSNRVSFNEEFEELAPQMNQQVSLGDNANKVLTALSLNADQFKKHLVSIKGNELTTYLRFGKSHRYAKQLKDFELAGIAMYRKGVKPFNWQAIAQTKKKVSYIDMERSFLGKGNAIDRATVAAALGTPDLKILKSDIKEVWAYGNELIFDFYRGHLSKYRFESVSKNKAQSCVKCIYLGQAKIDLPSKYITRRSESQYTLENKQFSYLVEFSNEQKVDDIEVFIKQ</sequence>
<accession>A0A7Y0L959</accession>
<gene>
    <name evidence="2" type="ORF">HII17_00785</name>
</gene>
<dbReference type="Proteomes" id="UP000568664">
    <property type="component" value="Unassembled WGS sequence"/>
</dbReference>
<dbReference type="PROSITE" id="PS51257">
    <property type="entry name" value="PROKAR_LIPOPROTEIN"/>
    <property type="match status" value="1"/>
</dbReference>
<proteinExistence type="predicted"/>
<organism evidence="2 3">
    <name type="scientific">Thalassotalea algicola</name>
    <dbReference type="NCBI Taxonomy" id="2716224"/>
    <lineage>
        <taxon>Bacteria</taxon>
        <taxon>Pseudomonadati</taxon>
        <taxon>Pseudomonadota</taxon>
        <taxon>Gammaproteobacteria</taxon>
        <taxon>Alteromonadales</taxon>
        <taxon>Colwelliaceae</taxon>
        <taxon>Thalassotalea</taxon>
    </lineage>
</organism>
<keyword evidence="3" id="KW-1185">Reference proteome</keyword>
<comment type="caution">
    <text evidence="2">The sequence shown here is derived from an EMBL/GenBank/DDBJ whole genome shotgun (WGS) entry which is preliminary data.</text>
</comment>
<dbReference type="AlphaFoldDB" id="A0A7Y0L959"/>
<name>A0A7Y0L959_9GAMM</name>
<dbReference type="RefSeq" id="WP_169073427.1">
    <property type="nucleotide sequence ID" value="NZ_JABBXH010000001.1"/>
</dbReference>
<protein>
    <submittedName>
        <fullName evidence="2">Uncharacterized protein</fullName>
    </submittedName>
</protein>
<evidence type="ECO:0000313" key="2">
    <source>
        <dbReference type="EMBL" id="NMP30082.1"/>
    </source>
</evidence>
<feature type="signal peptide" evidence="1">
    <location>
        <begin position="1"/>
        <end position="24"/>
    </location>
</feature>
<feature type="chain" id="PRO_5031571916" evidence="1">
    <location>
        <begin position="25"/>
        <end position="481"/>
    </location>
</feature>